<name>A0A1W6LKY1_9BACT</name>
<feature type="domain" description="NIDO" evidence="3">
    <location>
        <begin position="2180"/>
        <end position="2332"/>
    </location>
</feature>
<feature type="signal peptide" evidence="2">
    <location>
        <begin position="1"/>
        <end position="20"/>
    </location>
</feature>
<keyword evidence="4" id="KW-0482">Metalloprotease</keyword>
<dbReference type="Pfam" id="PF06119">
    <property type="entry name" value="NIDO"/>
    <property type="match status" value="1"/>
</dbReference>
<dbReference type="PROSITE" id="PS51220">
    <property type="entry name" value="NIDO"/>
    <property type="match status" value="1"/>
</dbReference>
<dbReference type="GO" id="GO:0008237">
    <property type="term" value="F:metallopeptidase activity"/>
    <property type="evidence" value="ECO:0007669"/>
    <property type="project" value="UniProtKB-KW"/>
</dbReference>
<evidence type="ECO:0000313" key="5">
    <source>
        <dbReference type="Proteomes" id="UP000193334"/>
    </source>
</evidence>
<dbReference type="EMBL" id="CP021023">
    <property type="protein sequence ID" value="ARN56403.1"/>
    <property type="molecule type" value="Genomic_DNA"/>
</dbReference>
<evidence type="ECO:0000256" key="1">
    <source>
        <dbReference type="SAM" id="MobiDB-lite"/>
    </source>
</evidence>
<accession>A0A1W6LKY1</accession>
<dbReference type="InterPro" id="IPR006626">
    <property type="entry name" value="PbH1"/>
</dbReference>
<dbReference type="RefSeq" id="WP_085755098.1">
    <property type="nucleotide sequence ID" value="NZ_CP021023.1"/>
</dbReference>
<dbReference type="InterPro" id="IPR044060">
    <property type="entry name" value="Bacterial_rp_domain"/>
</dbReference>
<dbReference type="Pfam" id="PF18998">
    <property type="entry name" value="Flg_new_2"/>
    <property type="match status" value="1"/>
</dbReference>
<dbReference type="Pfam" id="PF13229">
    <property type="entry name" value="Beta_helix"/>
    <property type="match status" value="1"/>
</dbReference>
<keyword evidence="2" id="KW-0732">Signal</keyword>
<dbReference type="PANTHER" id="PTHR41775">
    <property type="entry name" value="SECRETED PROTEIN-RELATED"/>
    <property type="match status" value="1"/>
</dbReference>
<feature type="region of interest" description="Disordered" evidence="1">
    <location>
        <begin position="2902"/>
        <end position="2938"/>
    </location>
</feature>
<dbReference type="InterPro" id="IPR011050">
    <property type="entry name" value="Pectin_lyase_fold/virulence"/>
</dbReference>
<evidence type="ECO:0000259" key="3">
    <source>
        <dbReference type="PROSITE" id="PS51220"/>
    </source>
</evidence>
<keyword evidence="4" id="KW-0645">Protease</keyword>
<dbReference type="SUPFAM" id="SSF51126">
    <property type="entry name" value="Pectin lyase-like"/>
    <property type="match status" value="1"/>
</dbReference>
<dbReference type="InterPro" id="IPR039448">
    <property type="entry name" value="Beta_helix"/>
</dbReference>
<dbReference type="GO" id="GO:0007160">
    <property type="term" value="P:cell-matrix adhesion"/>
    <property type="evidence" value="ECO:0007669"/>
    <property type="project" value="InterPro"/>
</dbReference>
<dbReference type="STRING" id="1941349.STSP1_00784"/>
<dbReference type="InterPro" id="IPR003886">
    <property type="entry name" value="NIDO_dom"/>
</dbReference>
<dbReference type="SMART" id="SM00539">
    <property type="entry name" value="NIDO"/>
    <property type="match status" value="1"/>
</dbReference>
<evidence type="ECO:0000256" key="2">
    <source>
        <dbReference type="SAM" id="SignalP"/>
    </source>
</evidence>
<evidence type="ECO:0000313" key="4">
    <source>
        <dbReference type="EMBL" id="ARN56403.1"/>
    </source>
</evidence>
<reference evidence="5" key="1">
    <citation type="submission" date="2017-04" db="EMBL/GenBank/DDBJ databases">
        <title>Comparative genomics and description of representatives of a novel lineage of planctomycetes thriving in anoxic sediments.</title>
        <authorList>
            <person name="Spring S."/>
            <person name="Bunk B."/>
            <person name="Sproer C."/>
        </authorList>
    </citation>
    <scope>NUCLEOTIDE SEQUENCE [LARGE SCALE GENOMIC DNA]</scope>
    <source>
        <strain evidence="5">ST-PulAB-D4</strain>
    </source>
</reference>
<feature type="compositionally biased region" description="Acidic residues" evidence="1">
    <location>
        <begin position="2905"/>
        <end position="2925"/>
    </location>
</feature>
<dbReference type="InterPro" id="IPR012334">
    <property type="entry name" value="Pectin_lyas_fold"/>
</dbReference>
<dbReference type="NCBIfam" id="TIGR03296">
    <property type="entry name" value="M6dom_TIGR03296"/>
    <property type="match status" value="1"/>
</dbReference>
<gene>
    <name evidence="4" type="ORF">STSP1_00784</name>
</gene>
<feature type="chain" id="PRO_5012935878" evidence="2">
    <location>
        <begin position="21"/>
        <end position="2938"/>
    </location>
</feature>
<proteinExistence type="predicted"/>
<dbReference type="Gene3D" id="2.160.20.10">
    <property type="entry name" value="Single-stranded right-handed beta-helix, Pectin lyase-like"/>
    <property type="match status" value="2"/>
</dbReference>
<dbReference type="Proteomes" id="UP000193334">
    <property type="component" value="Chromosome"/>
</dbReference>
<dbReference type="SMART" id="SM00710">
    <property type="entry name" value="PbH1"/>
    <property type="match status" value="12"/>
</dbReference>
<dbReference type="GO" id="GO:0006508">
    <property type="term" value="P:proteolysis"/>
    <property type="evidence" value="ECO:0007669"/>
    <property type="project" value="UniProtKB-KW"/>
</dbReference>
<organism evidence="4 5">
    <name type="scientific">Sedimentisphaera salicampi</name>
    <dbReference type="NCBI Taxonomy" id="1941349"/>
    <lineage>
        <taxon>Bacteria</taxon>
        <taxon>Pseudomonadati</taxon>
        <taxon>Planctomycetota</taxon>
        <taxon>Phycisphaerae</taxon>
        <taxon>Sedimentisphaerales</taxon>
        <taxon>Sedimentisphaeraceae</taxon>
        <taxon>Sedimentisphaera</taxon>
    </lineage>
</organism>
<dbReference type="PANTHER" id="PTHR41775:SF1">
    <property type="entry name" value="PEPTIDASE M6-LIKE DOMAIN-CONTAINING PROTEIN"/>
    <property type="match status" value="1"/>
</dbReference>
<dbReference type="KEGG" id="pbp:STSP1_00784"/>
<dbReference type="InterPro" id="IPR008757">
    <property type="entry name" value="Peptidase_M6-like_domain"/>
</dbReference>
<keyword evidence="5" id="KW-1185">Reference proteome</keyword>
<protein>
    <submittedName>
        <fullName evidence="4">M6 family metalloprotease domain protein</fullName>
    </submittedName>
</protein>
<sequence precursor="true">MVKRIFSLMVVMFVSAAVFAAPYNGGVFKVRQPDGSVVKVRGYGDEFYGRFESLDGYTLTNDEDGMLVYADISQDGTELKPLDVRYNPNEPTDTSLTEFRNSTAAANNNGVFPESLDIKSDVIRKIRLNQIDKYEADQYMIPAEQGLQKESVQQLPYDPETFEPKYYRPVTGEIEGLTIVVEFSDITGDIPVSAEELGEGEQRCVENFCNMVGYGADGNNGSVRDYYYGVSNGKLTYTNQVVGYYTAENDFSYYNNGPGSARGLIREALNGLSDQIDVSTLTIDPTTEEVQALNIMYAGNRPNEWGAGLWPHKWNLSAGGGETVTIDGATFDVYEITDMGTTEDPAMEIGTFCHENGHMLCGYPDLYDYGYESSGIGSYGLMAGGSYGGNGANPMAINGYFRWLSGWEIPQYLTNKSEGHLHTALGSEMQATEAPEEDWETFEDYQGNIFVFMNEENLEEFFVIENIINSGRKGSAADSGLAVWHVDEGKGGYGANDQEHMTPDKHYHVSLEQADGRFDLEKGIGQGDGTDLFGAPQFPKFFAEQNVQPNSVWWNGEPSGLSLYEISEPDGEVTFYAEISPKYARIVRPSGADPTDMANEVERFKTIQEAFEAAQSGDDIYVADGFEYYEFLDTVGKSLSVYAEAADPNDPNDDDWQDYMDDYESVPVEPTSVAFNIDYMDYDPDMVDDPNEIPSLTVSQGEQVRFEDFGFKGHPYSAIEVSGNSLVSFENCSFDNHGTGAPKEVLDDTGQFTLDPETGDPLLAPSIEYNDFSDNSNAIVLRDGNVELSDCQFSGNIGRGEGGSCIYGEGQSSVIAENTEFTGNTSKTDAGAVFLKDGYVELSACMFEENEARFNGGSICLESVDDNSIIRDSEFASNSVNIYGGALYSSDCSIEFINNLLYDCTSNWYGGAVYFDSPHAQNSVINCTFDNNDGLVAGGAIYLTGAAEESLFYNNIFSNTPGYAVYEAAAGIDVKLRNNLFFKNGADYWDENVVGYIGASQLNSPAMRDSKGNMDDDPMYVEGYLGEHYLSNEGAGQILDQYNRLAADWGSSATSPCVDAGYGEPSDYDIGSLSTRTDNAADGNKMVDIGYHYTDPNQVYDGAFRVSINVSPEEGGEAAGNFIQSDNPSGQEYVYDFDPADPNNFNVKPFQQVVLEVTADSAYMFEKWLDEDGEQMTEILGDGDPNSDFYAFYDENGQPMYVDNEVGGEPYKIVMTIDQHRDFFAELVKQRVELTVYVKSGNGTVYQDGELKPVKEYAKGEVVDLRAEPAESEHKVQWTGTDNDASLSLTNQVTVREQQQVVEVEFYQPNVWTVGMQADSSFSDSLRNIITNPSFEDGDVVQVMPGEYAWDDNTYPDTGWNINIDRPVVIEGATGNPDDVSIRDGRWVFWDVGRNTIIRNMTFDHTGQTYSTVTNYNGKTPENPFFNGDNGTPGGGSIMRFCSLFIPDYEWQSYGNSYYPVLTQGPEEGKWITASPTIENCNFINATFDVANGSNGASDDSNFGEGGWPGYTLGGALTISDFCEPRFVNCTFEGCEIQGGHGGNGSGIAGYGGMWDSPENPAFGYDDDDIYGAGNVGFPRFVLPFHKRGVFYETYQIAGDDGIEEIDVLGGEDYPAPVDEQFLTYSYYNSYGHAIYGNFSSIEPKASYGGRGGAAYIGIGARPEFISCEFIENNSQSGSSGIRGGTAASPEHHWRVPSFGGAVFCDARSEPLFENCLFRDNIANYEIPTTHPDGGEIEDDNSYMSYGGAVYANRNSLPVFRNCRFEGNEAVVGGAICVDNIGVINNETDQIENLIVEDCIFTGNISSVGGAVTSTGGSQSRYEFLSEDPLFPGIGPLVYTDDQGNQYEVYRWNFAVDQNEDPITGDPWGPKLNETVSHSAGFSAFIRNNFTENTANLFITDIRTTYTDDEGNVLDPVDIGEYSRAGLGGALALFTSKNQIVDCQLSENVSGGFGGGMYISGKTLTDVLETTEYRSTYLRNVLMNNNYSAFGGGGLCSSKYSDPQLINCTLADNVVTSSTGKGGGILATNDSYVSAINSIFHGNLSSNGAQIAVNEVNEGEPSTADIRYSLIEEGNVEQAPIDMGIEAVRPVRNPAESSYSISDQEILLESETDLYDFDPEEYGNDFSSSLIEMGFTVNFYEQTTNSVFVNENGCLSFWQALSEIQNYLLSSDLGTPVIAPFHADVDTSRGNTAKAARGTARVITEDGSYIDTKVFAVTWNEVGYYESHLDKVNKFQVVLIDRSDRGENDFDIEFNYDQIEWETGDDQNGTDGLGGNSAVVGFSDGTGTPGNFYELSGSGQPSSFLDNSTTALIARSRNSNAMGRLVFRVEDGQPHIKYGSPVYTNGSSKINYNADFDRWDPAANNIVGDPVWAQEGVYYLNKKSIAIDPNKPESPCFDKGAGNARDYDIYRHTTTTDNELDTDRVDIGYHYVLPTTEGLEGDFNFDGVISQFEAVESMAEYWLDDCYAPYWCHGRDLNEDGIVNTLDRTAMANLSEVDSVAPQPLYGENGDLVEQDFTEDQPRRMTWETKPISNGSGVGEIRMVASLTTDNCIGSVEYQFQMTYPETKIARDWDTSREFLDTGLNVGDEYSYRCRARDAQGNETKWSLAGRTVAGDDSTPPITDLNAENIYKSKWALSETGMLLSPHVVNVAGGMADIKMVAVEATDENGVEYYFECTSGNGHDSGWIEEPEYIDTDLPVGELYTYRVRTRDLSRNFNLGEWSDEASAFASIENIIDTEPPAPLSYIIGADIVEGEYLIWDDYVYHTITALTDSIDISQPVWYQFICLTNSSLSSPKLIPGGIIMFDSSGERLDPQENADLIAEEIENMKGEAAFADEGDQGGTVTWTVPIGPTGTTSRWKVICGDAEGNTYTLDEQEQIVIIRSFGIELNLDDVERDQLVINPDDQEDDNADDTDNTDNTDNTDDTTGGTDEGGTGL</sequence>
<keyword evidence="4" id="KW-0378">Hydrolase</keyword>